<proteinExistence type="predicted"/>
<dbReference type="InterPro" id="IPR016067">
    <property type="entry name" value="S-AdoMet_deCO2ase_core"/>
</dbReference>
<comment type="cofactor">
    <cofactor evidence="1">
        <name>pyruvate</name>
        <dbReference type="ChEBI" id="CHEBI:15361"/>
    </cofactor>
</comment>
<dbReference type="Gene3D" id="3.60.90.10">
    <property type="entry name" value="S-adenosylmethionine decarboxylase"/>
    <property type="match status" value="1"/>
</dbReference>
<keyword evidence="5" id="KW-0865">Zymogen</keyword>
<name>A0A8J8B697_9EURY</name>
<accession>A0A8J8B697</accession>
<dbReference type="SUPFAM" id="SSF56276">
    <property type="entry name" value="S-adenosylmethionine decarboxylase"/>
    <property type="match status" value="1"/>
</dbReference>
<organism evidence="9 10">
    <name type="scientific">Methanocalculus chunghsingensis</name>
    <dbReference type="NCBI Taxonomy" id="156457"/>
    <lineage>
        <taxon>Archaea</taxon>
        <taxon>Methanobacteriati</taxon>
        <taxon>Methanobacteriota</taxon>
        <taxon>Stenosarchaea group</taxon>
        <taxon>Methanomicrobia</taxon>
        <taxon>Methanomicrobiales</taxon>
        <taxon>Methanocalculaceae</taxon>
        <taxon>Methanocalculus</taxon>
    </lineage>
</organism>
<dbReference type="GO" id="GO:0008295">
    <property type="term" value="P:spermidine biosynthetic process"/>
    <property type="evidence" value="ECO:0007669"/>
    <property type="project" value="InterPro"/>
</dbReference>
<protein>
    <submittedName>
        <fullName evidence="9">S-adenosylmethionine decarboxylase</fullName>
    </submittedName>
</protein>
<evidence type="ECO:0000256" key="7">
    <source>
        <dbReference type="ARBA" id="ARBA00023270"/>
    </source>
</evidence>
<keyword evidence="6" id="KW-0456">Lyase</keyword>
<comment type="caution">
    <text evidence="9">The sequence shown here is derived from an EMBL/GenBank/DDBJ whole genome shotgun (WGS) entry which is preliminary data.</text>
</comment>
<dbReference type="OrthoDB" id="52489at2157"/>
<gene>
    <name evidence="9" type="ORF">RJ53_02405</name>
</gene>
<dbReference type="InterPro" id="IPR003826">
    <property type="entry name" value="AdoMetDC_fam_prok"/>
</dbReference>
<dbReference type="GO" id="GO:0004014">
    <property type="term" value="F:adenosylmethionine decarboxylase activity"/>
    <property type="evidence" value="ECO:0007669"/>
    <property type="project" value="InterPro"/>
</dbReference>
<evidence type="ECO:0000256" key="8">
    <source>
        <dbReference type="ARBA" id="ARBA00023317"/>
    </source>
</evidence>
<sequence length="140" mass="16050">MTQSIQITKEMTDIEIMNQFREENMWGLCTAIDLKNCNPDTIRDPQQIHQFVVEVCDLIEMKRFGEPLIVNFGANDRVAGYSLVQLIETSCISGHFANDTSSAYIDIFSCKEYPPQITAEFCKKFFGAEEIKTTVFFRSI</sequence>
<dbReference type="EMBL" id="JWHL01000002">
    <property type="protein sequence ID" value="MBR1368412.1"/>
    <property type="molecule type" value="Genomic_DNA"/>
</dbReference>
<evidence type="ECO:0000313" key="9">
    <source>
        <dbReference type="EMBL" id="MBR1368412.1"/>
    </source>
</evidence>
<reference evidence="9" key="1">
    <citation type="submission" date="2014-12" db="EMBL/GenBank/DDBJ databases">
        <authorList>
            <person name="Huang H.-H."/>
            <person name="Chen S.-C."/>
            <person name="Lai M.-C."/>
        </authorList>
    </citation>
    <scope>NUCLEOTIDE SEQUENCE</scope>
    <source>
        <strain evidence="9">K1F9705b</strain>
    </source>
</reference>
<evidence type="ECO:0000256" key="5">
    <source>
        <dbReference type="ARBA" id="ARBA00023145"/>
    </source>
</evidence>
<evidence type="ECO:0000256" key="2">
    <source>
        <dbReference type="ARBA" id="ARBA00022793"/>
    </source>
</evidence>
<keyword evidence="3" id="KW-0068">Autocatalytic cleavage</keyword>
<evidence type="ECO:0000256" key="1">
    <source>
        <dbReference type="ARBA" id="ARBA00001928"/>
    </source>
</evidence>
<keyword evidence="2" id="KW-0210">Decarboxylase</keyword>
<dbReference type="AlphaFoldDB" id="A0A8J8B697"/>
<keyword evidence="8" id="KW-0670">Pyruvate</keyword>
<dbReference type="Proteomes" id="UP000730161">
    <property type="component" value="Unassembled WGS sequence"/>
</dbReference>
<evidence type="ECO:0000313" key="10">
    <source>
        <dbReference type="Proteomes" id="UP000730161"/>
    </source>
</evidence>
<dbReference type="RefSeq" id="WP_211530022.1">
    <property type="nucleotide sequence ID" value="NZ_JWHL01000002.1"/>
</dbReference>
<evidence type="ECO:0000256" key="6">
    <source>
        <dbReference type="ARBA" id="ARBA00023239"/>
    </source>
</evidence>
<dbReference type="Pfam" id="PF02675">
    <property type="entry name" value="AdoMet_dc"/>
    <property type="match status" value="1"/>
</dbReference>
<keyword evidence="7" id="KW-0704">Schiff base</keyword>
<keyword evidence="10" id="KW-1185">Reference proteome</keyword>
<evidence type="ECO:0000256" key="4">
    <source>
        <dbReference type="ARBA" id="ARBA00023115"/>
    </source>
</evidence>
<evidence type="ECO:0000256" key="3">
    <source>
        <dbReference type="ARBA" id="ARBA00022813"/>
    </source>
</evidence>
<keyword evidence="4" id="KW-0620">Polyamine biosynthesis</keyword>